<dbReference type="OrthoDB" id="916076at2"/>
<feature type="compositionally biased region" description="Basic and acidic residues" evidence="1">
    <location>
        <begin position="154"/>
        <end position="173"/>
    </location>
</feature>
<dbReference type="Proteomes" id="UP000239590">
    <property type="component" value="Unassembled WGS sequence"/>
</dbReference>
<reference evidence="3" key="1">
    <citation type="submission" date="2018-02" db="EMBL/GenBank/DDBJ databases">
        <title>Genome sequencing of Solimonas sp. HR-BB.</title>
        <authorList>
            <person name="Lee Y."/>
            <person name="Jeon C.O."/>
        </authorList>
    </citation>
    <scope>NUCLEOTIDE SEQUENCE [LARGE SCALE GENOMIC DNA]</scope>
    <source>
        <strain evidence="3">HR-U</strain>
    </source>
</reference>
<sequence>MKTDRFNEAIRRKLEGIEPPFQEQEWAKFQTFTKQQMPASWWVRSGAKWIGYGASGLVATLLIVTNIIQYQENKKLTQTVAELRKEVQQTKEMQRSESAAVQTPAYDSFIPSANAPAGPAVSDYAENEVKTNITKKTNEATITHSQTRPASGSQEKETTDVDPTSFKENRQQREAVATDVRTTESMRTASGKIIRSNQPLRNQTEGARADVMTLGIEHPSFVRTPNSSGKTKRSSTRETFPSDYGNELTGTEKKGSKEPVESIAENRQNLVEAARLRPRLTFDVTLPPLHSPVATRKNYKWTNYVPTTEKTEKVAKAPKLRLPQESTVALRAGAGVDIEKNFLGKSLAAGVIVGKHWGLSLGLSWGTVEGPRYRDEFEWDHKKNQPPRNFRKEHKIILPPQLFKIKNIQTQASVVRMPIELNYRVPLEQDWTLLAMAGSTLDLKVTQQLQFDVFKNEFPFAKNQIDFKPKEPVVNNVNVGVGIEKRWNHLVVQTEAYLAPSLENCSYRKEQTPVGLRIRALYQFGK</sequence>
<proteinExistence type="predicted"/>
<organism evidence="2 3">
    <name type="scientific">Siphonobacter curvatus</name>
    <dbReference type="NCBI Taxonomy" id="2094562"/>
    <lineage>
        <taxon>Bacteria</taxon>
        <taxon>Pseudomonadati</taxon>
        <taxon>Bacteroidota</taxon>
        <taxon>Cytophagia</taxon>
        <taxon>Cytophagales</taxon>
        <taxon>Cytophagaceae</taxon>
        <taxon>Siphonobacter</taxon>
    </lineage>
</organism>
<evidence type="ECO:0000313" key="3">
    <source>
        <dbReference type="Proteomes" id="UP000239590"/>
    </source>
</evidence>
<feature type="region of interest" description="Disordered" evidence="1">
    <location>
        <begin position="219"/>
        <end position="261"/>
    </location>
</feature>
<evidence type="ECO:0008006" key="4">
    <source>
        <dbReference type="Google" id="ProtNLM"/>
    </source>
</evidence>
<comment type="caution">
    <text evidence="2">The sequence shown here is derived from an EMBL/GenBank/DDBJ whole genome shotgun (WGS) entry which is preliminary data.</text>
</comment>
<dbReference type="EMBL" id="PTRA01000008">
    <property type="protein sequence ID" value="PQA53694.1"/>
    <property type="molecule type" value="Genomic_DNA"/>
</dbReference>
<dbReference type="RefSeq" id="WP_104715863.1">
    <property type="nucleotide sequence ID" value="NZ_PTRA01000008.1"/>
</dbReference>
<feature type="compositionally biased region" description="Polar residues" evidence="1">
    <location>
        <begin position="195"/>
        <end position="204"/>
    </location>
</feature>
<gene>
    <name evidence="2" type="ORF">C5O19_23715</name>
</gene>
<protein>
    <recommendedName>
        <fullName evidence="4">Outer membrane protein beta-barrel domain-containing protein</fullName>
    </recommendedName>
</protein>
<evidence type="ECO:0000313" key="2">
    <source>
        <dbReference type="EMBL" id="PQA53694.1"/>
    </source>
</evidence>
<feature type="compositionally biased region" description="Polar residues" evidence="1">
    <location>
        <begin position="133"/>
        <end position="153"/>
    </location>
</feature>
<dbReference type="AlphaFoldDB" id="A0A2S7IF13"/>
<keyword evidence="3" id="KW-1185">Reference proteome</keyword>
<name>A0A2S7IF13_9BACT</name>
<evidence type="ECO:0000256" key="1">
    <source>
        <dbReference type="SAM" id="MobiDB-lite"/>
    </source>
</evidence>
<accession>A0A2S7IF13</accession>
<feature type="region of interest" description="Disordered" evidence="1">
    <location>
        <begin position="133"/>
        <end position="204"/>
    </location>
</feature>
<feature type="compositionally biased region" description="Basic and acidic residues" evidence="1">
    <location>
        <begin position="250"/>
        <end position="260"/>
    </location>
</feature>